<organism evidence="2">
    <name type="scientific">Spironucleus salmonicida</name>
    <dbReference type="NCBI Taxonomy" id="348837"/>
    <lineage>
        <taxon>Eukaryota</taxon>
        <taxon>Metamonada</taxon>
        <taxon>Diplomonadida</taxon>
        <taxon>Hexamitidae</taxon>
        <taxon>Hexamitinae</taxon>
        <taxon>Spironucleus</taxon>
    </lineage>
</organism>
<sequence>MSIDDLRIQNILLLKQLDTLQIQLANTSTISLQKQPDNTQLLQEKIITQKVEFEHIVNDLKRQLASQQPIQINTQPPPKIARLDQTTQTILIQQKQENQGIQIIFEDQEKIEISQNLKTKTYENNKLNDQITGMKQVILRLQIQAEDSENQLKITQKLLQDSILLSNENKESIASMSHDSVDKQQLNDKIPETTTSLQPLKPKSITIPEITKPADNKEIKEIKEPQINEINKDEVKAPKVLKKRFKKPGQK</sequence>
<evidence type="ECO:0000313" key="4">
    <source>
        <dbReference type="Proteomes" id="UP000018208"/>
    </source>
</evidence>
<dbReference type="AlphaFoldDB" id="V6LHW5"/>
<dbReference type="Proteomes" id="UP000018208">
    <property type="component" value="Unassembled WGS sequence"/>
</dbReference>
<dbReference type="VEuPathDB" id="GiardiaDB:SS50377_23845"/>
<name>V6LHW5_9EUKA</name>
<dbReference type="EMBL" id="KI546126">
    <property type="protein sequence ID" value="EST44147.1"/>
    <property type="molecule type" value="Genomic_DNA"/>
</dbReference>
<accession>V6LHW5</accession>
<dbReference type="EMBL" id="AUWU02000004">
    <property type="protein sequence ID" value="KAH0573910.1"/>
    <property type="molecule type" value="Genomic_DNA"/>
</dbReference>
<evidence type="ECO:0000256" key="1">
    <source>
        <dbReference type="SAM" id="MobiDB-lite"/>
    </source>
</evidence>
<reference evidence="2 3" key="1">
    <citation type="journal article" date="2014" name="PLoS Genet.">
        <title>The Genome of Spironucleus salmonicida Highlights a Fish Pathogen Adapted to Fluctuating Environments.</title>
        <authorList>
            <person name="Xu F."/>
            <person name="Jerlstrom-Hultqvist J."/>
            <person name="Einarsson E."/>
            <person name="Astvaldsson A."/>
            <person name="Svard S.G."/>
            <person name="Andersson J.O."/>
        </authorList>
    </citation>
    <scope>NUCLEOTIDE SEQUENCE</scope>
    <source>
        <strain evidence="3">ATCC 50377</strain>
    </source>
</reference>
<evidence type="ECO:0000313" key="2">
    <source>
        <dbReference type="EMBL" id="EST44147.1"/>
    </source>
</evidence>
<feature type="region of interest" description="Disordered" evidence="1">
    <location>
        <begin position="194"/>
        <end position="219"/>
    </location>
</feature>
<keyword evidence="4" id="KW-1185">Reference proteome</keyword>
<evidence type="ECO:0000313" key="3">
    <source>
        <dbReference type="EMBL" id="KAH0573910.1"/>
    </source>
</evidence>
<gene>
    <name evidence="2" type="ORF">SS50377_16048</name>
    <name evidence="3" type="ORF">SS50377_23845</name>
</gene>
<proteinExistence type="predicted"/>
<reference evidence="3" key="2">
    <citation type="submission" date="2020-12" db="EMBL/GenBank/DDBJ databases">
        <title>New Spironucleus salmonicida genome in near-complete chromosomes.</title>
        <authorList>
            <person name="Xu F."/>
            <person name="Kurt Z."/>
            <person name="Jimenez-Gonzalez A."/>
            <person name="Astvaldsson A."/>
            <person name="Andersson J.O."/>
            <person name="Svard S.G."/>
        </authorList>
    </citation>
    <scope>NUCLEOTIDE SEQUENCE</scope>
    <source>
        <strain evidence="3">ATCC 50377</strain>
    </source>
</reference>
<protein>
    <submittedName>
        <fullName evidence="2">Uncharacterized protein</fullName>
    </submittedName>
</protein>